<protein>
    <submittedName>
        <fullName evidence="3">FusB/FusC family EF-G-binding protein</fullName>
    </submittedName>
</protein>
<dbReference type="InterPro" id="IPR010841">
    <property type="entry name" value="EF-G-binding_N"/>
</dbReference>
<dbReference type="RefSeq" id="WP_251223533.1">
    <property type="nucleotide sequence ID" value="NZ_JAMBOL010000009.1"/>
</dbReference>
<name>A0A9X2INC9_9BACI</name>
<dbReference type="CDD" id="cd16342">
    <property type="entry name" value="FusC_FusB"/>
    <property type="match status" value="1"/>
</dbReference>
<evidence type="ECO:0000259" key="1">
    <source>
        <dbReference type="Pfam" id="PF07299"/>
    </source>
</evidence>
<dbReference type="EMBL" id="JAMBOL010000009">
    <property type="protein sequence ID" value="MCM3714769.1"/>
    <property type="molecule type" value="Genomic_DNA"/>
</dbReference>
<proteinExistence type="predicted"/>
<gene>
    <name evidence="3" type="ORF">M3202_11835</name>
</gene>
<dbReference type="Pfam" id="PF16571">
    <property type="entry name" value="FBP_C"/>
    <property type="match status" value="1"/>
</dbReference>
<evidence type="ECO:0000313" key="4">
    <source>
        <dbReference type="Proteomes" id="UP001139179"/>
    </source>
</evidence>
<dbReference type="Pfam" id="PF07299">
    <property type="entry name" value="EF-G-binding_N"/>
    <property type="match status" value="1"/>
</dbReference>
<comment type="caution">
    <text evidence="3">The sequence shown here is derived from an EMBL/GenBank/DDBJ whole genome shotgun (WGS) entry which is preliminary data.</text>
</comment>
<keyword evidence="4" id="KW-1185">Reference proteome</keyword>
<dbReference type="Gene3D" id="1.20.1280.250">
    <property type="match status" value="1"/>
</dbReference>
<feature type="domain" description="Elongation factor G-binding protein C-terminal treble-clef zinc-finger" evidence="2">
    <location>
        <begin position="99"/>
        <end position="197"/>
    </location>
</feature>
<dbReference type="Proteomes" id="UP001139179">
    <property type="component" value="Unassembled WGS sequence"/>
</dbReference>
<accession>A0A9X2INC9</accession>
<reference evidence="3" key="1">
    <citation type="submission" date="2022-05" db="EMBL/GenBank/DDBJ databases">
        <title>Comparative Genomics of Spacecraft Associated Microbes.</title>
        <authorList>
            <person name="Tran M.T."/>
            <person name="Wright A."/>
            <person name="Seuylemezian A."/>
            <person name="Eisen J."/>
            <person name="Coil D."/>
        </authorList>
    </citation>
    <scope>NUCLEOTIDE SEQUENCE</scope>
    <source>
        <strain evidence="3">214.1.1</strain>
    </source>
</reference>
<sequence>MEPFIHVHQYQFIRKQAQIVVNSHANVNDSRVLEAVRASVDDKVTAVFEQLSEEQSRLLKEIRSVDDREKSEAFLLTLKPYVIPFPVVTANLVKKVFPKVKKLKLPAVLEEERKELSYLGWEDTGTKRKFLLACEEGHWQGVYGMFTPVRDKGICMLCHEHTKVGLFMAETKATADGAYVKRGNYICQDSLSCNQHLTDIGRLRDFIEHLNGNKVRWKE</sequence>
<evidence type="ECO:0000259" key="2">
    <source>
        <dbReference type="Pfam" id="PF16571"/>
    </source>
</evidence>
<dbReference type="AlphaFoldDB" id="A0A9X2INC9"/>
<feature type="domain" description="Elongation factor G-binding protein N-terminal" evidence="1">
    <location>
        <begin position="4"/>
        <end position="86"/>
    </location>
</feature>
<dbReference type="InterPro" id="IPR038344">
    <property type="entry name" value="EF-G_N_sf"/>
</dbReference>
<organism evidence="3 4">
    <name type="scientific">Halalkalibacter oceani</name>
    <dbReference type="NCBI Taxonomy" id="1653776"/>
    <lineage>
        <taxon>Bacteria</taxon>
        <taxon>Bacillati</taxon>
        <taxon>Bacillota</taxon>
        <taxon>Bacilli</taxon>
        <taxon>Bacillales</taxon>
        <taxon>Bacillaceae</taxon>
        <taxon>Halalkalibacter</taxon>
    </lineage>
</organism>
<dbReference type="InterPro" id="IPR032330">
    <property type="entry name" value="EF-G-binding_C"/>
</dbReference>
<evidence type="ECO:0000313" key="3">
    <source>
        <dbReference type="EMBL" id="MCM3714769.1"/>
    </source>
</evidence>